<dbReference type="PANTHER" id="PTHR43757">
    <property type="entry name" value="AMINOMETHYLTRANSFERASE"/>
    <property type="match status" value="1"/>
</dbReference>
<gene>
    <name evidence="3" type="ORF">LZ24_02785</name>
</gene>
<dbReference type="EMBL" id="VLLC01000027">
    <property type="protein sequence ID" value="TWI66950.1"/>
    <property type="molecule type" value="Genomic_DNA"/>
</dbReference>
<dbReference type="OrthoDB" id="9774591at2"/>
<keyword evidence="3" id="KW-0489">Methyltransferase</keyword>
<accession>A0A562REX3</accession>
<evidence type="ECO:0000313" key="4">
    <source>
        <dbReference type="Proteomes" id="UP000318307"/>
    </source>
</evidence>
<keyword evidence="4" id="KW-1185">Reference proteome</keyword>
<dbReference type="InterPro" id="IPR006222">
    <property type="entry name" value="GCVT_N"/>
</dbReference>
<feature type="binding site" evidence="1">
    <location>
        <position position="222"/>
    </location>
    <ligand>
        <name>substrate</name>
    </ligand>
</feature>
<dbReference type="InterPro" id="IPR027266">
    <property type="entry name" value="TrmE/GcvT-like"/>
</dbReference>
<dbReference type="GO" id="GO:0008168">
    <property type="term" value="F:methyltransferase activity"/>
    <property type="evidence" value="ECO:0007669"/>
    <property type="project" value="UniProtKB-KW"/>
</dbReference>
<sequence>MDSVIKKTALHAGHLELGAHMADFGGYEMPLWYTAGARAEHLSVLTAAGMFDTSHMALIRIRGEDSRSLLQGLFSKDLDHCTGPKALPLAPGRCAYGVFCDVSGHVLDDALVYMLEKDHYLIVVNAGMGGIIKEHLSLFSEGEHVAVEDLTDRVGKVDVQGPLAGKILSEVLKDAPALFAAMPYFSFKGDWTLDGSSARCLLKDETPILLSRTGYTGEFGFEIFCAMEDVSRVWSLLSEAGTPLGLTPCGLAARDSLRTGALLPLSHQDIGDWPFVNHPWMFALPFTEGRKSFSKGFLGDEALMAAMETAFHTFAFVGKDLRKVAAGPDTAVWLGQENIGRVLTCVTDMGMGLKDGVVYSITSPDKPEDLVIKGLACGFVRVDRPLAPGIPLVLDDGKRKISVTLTADLRPARTARKALSAMLA</sequence>
<dbReference type="PIRSF" id="PIRSF006487">
    <property type="entry name" value="GcvT"/>
    <property type="match status" value="1"/>
</dbReference>
<comment type="caution">
    <text evidence="3">The sequence shown here is derived from an EMBL/GenBank/DDBJ whole genome shotgun (WGS) entry which is preliminary data.</text>
</comment>
<dbReference type="AlphaFoldDB" id="A0A562REX3"/>
<dbReference type="RefSeq" id="WP_144686076.1">
    <property type="nucleotide sequence ID" value="NZ_VLLC01000027.1"/>
</dbReference>
<dbReference type="Pfam" id="PF01571">
    <property type="entry name" value="GCV_T"/>
    <property type="match status" value="1"/>
</dbReference>
<feature type="domain" description="GCVT N-terminal" evidence="2">
    <location>
        <begin position="10"/>
        <end position="271"/>
    </location>
</feature>
<evidence type="ECO:0000259" key="2">
    <source>
        <dbReference type="Pfam" id="PF01571"/>
    </source>
</evidence>
<dbReference type="Proteomes" id="UP000318307">
    <property type="component" value="Unassembled WGS sequence"/>
</dbReference>
<keyword evidence="3" id="KW-0808">Transferase</keyword>
<evidence type="ECO:0000313" key="3">
    <source>
        <dbReference type="EMBL" id="TWI66950.1"/>
    </source>
</evidence>
<evidence type="ECO:0000256" key="1">
    <source>
        <dbReference type="PIRSR" id="PIRSR006487-1"/>
    </source>
</evidence>
<reference evidence="3 4" key="1">
    <citation type="submission" date="2019-07" db="EMBL/GenBank/DDBJ databases">
        <title>Genome sequencing of 100 strains of the haloalkaliphilic chemolithoautotrophic sulfur-oxidizing bacterium Thioalkalivibrio.</title>
        <authorList>
            <person name="Muyzer G."/>
        </authorList>
    </citation>
    <scope>NUCLEOTIDE SEQUENCE [LARGE SCALE GENOMIC DNA]</scope>
    <source>
        <strain evidence="3 4">ASO4-4</strain>
    </source>
</reference>
<organism evidence="3 4">
    <name type="scientific">Desulfobotulus alkaliphilus</name>
    <dbReference type="NCBI Taxonomy" id="622671"/>
    <lineage>
        <taxon>Bacteria</taxon>
        <taxon>Pseudomonadati</taxon>
        <taxon>Thermodesulfobacteriota</taxon>
        <taxon>Desulfobacteria</taxon>
        <taxon>Desulfobacterales</taxon>
        <taxon>Desulfobacteraceae</taxon>
        <taxon>Desulfobotulus</taxon>
    </lineage>
</organism>
<protein>
    <submittedName>
        <fullName evidence="3">Aminomethyltransferase</fullName>
    </submittedName>
</protein>
<dbReference type="SUPFAM" id="SSF103025">
    <property type="entry name" value="Folate-binding domain"/>
    <property type="match status" value="1"/>
</dbReference>
<proteinExistence type="predicted"/>
<name>A0A562REX3_9BACT</name>
<dbReference type="PANTHER" id="PTHR43757:SF2">
    <property type="entry name" value="AMINOMETHYLTRANSFERASE, MITOCHONDRIAL"/>
    <property type="match status" value="1"/>
</dbReference>
<dbReference type="Gene3D" id="3.30.1360.120">
    <property type="entry name" value="Probable tRNA modification gtpase trme, domain 1"/>
    <property type="match status" value="1"/>
</dbReference>
<dbReference type="InterPro" id="IPR028896">
    <property type="entry name" value="GcvT/YgfZ/DmdA"/>
</dbReference>
<dbReference type="GO" id="GO:0032259">
    <property type="term" value="P:methylation"/>
    <property type="evidence" value="ECO:0007669"/>
    <property type="project" value="UniProtKB-KW"/>
</dbReference>